<comment type="caution">
    <text evidence="13">The sequence shown here is derived from an EMBL/GenBank/DDBJ whole genome shotgun (WGS) entry which is preliminary data.</text>
</comment>
<evidence type="ECO:0000256" key="7">
    <source>
        <dbReference type="ARBA" id="ARBA00022801"/>
    </source>
</evidence>
<evidence type="ECO:0000256" key="8">
    <source>
        <dbReference type="ARBA" id="ARBA00022989"/>
    </source>
</evidence>
<dbReference type="InterPro" id="IPR023596">
    <property type="entry name" value="Peptidase_PrsW_arch/bac"/>
</dbReference>
<dbReference type="AlphaFoldDB" id="A0A0T6BTX3"/>
<dbReference type="PANTHER" id="PTHR36844:SF1">
    <property type="entry name" value="PROTEASE PRSW"/>
    <property type="match status" value="1"/>
</dbReference>
<dbReference type="Proteomes" id="UP000036168">
    <property type="component" value="Unassembled WGS sequence"/>
</dbReference>
<feature type="transmembrane region" description="Helical" evidence="12">
    <location>
        <begin position="66"/>
        <end position="88"/>
    </location>
</feature>
<proteinExistence type="inferred from homology"/>
<organism evidence="13 15">
    <name type="scientific">Bacillus glycinifermentans</name>
    <dbReference type="NCBI Taxonomy" id="1664069"/>
    <lineage>
        <taxon>Bacteria</taxon>
        <taxon>Bacillati</taxon>
        <taxon>Bacillota</taxon>
        <taxon>Bacilli</taxon>
        <taxon>Bacillales</taxon>
        <taxon>Bacillaceae</taxon>
        <taxon>Bacillus</taxon>
    </lineage>
</organism>
<dbReference type="PANTHER" id="PTHR36844">
    <property type="entry name" value="PROTEASE PRSW"/>
    <property type="match status" value="1"/>
</dbReference>
<dbReference type="GO" id="GO:0005886">
    <property type="term" value="C:plasma membrane"/>
    <property type="evidence" value="ECO:0007669"/>
    <property type="project" value="UniProtKB-SubCell"/>
</dbReference>
<evidence type="ECO:0000256" key="4">
    <source>
        <dbReference type="ARBA" id="ARBA00022475"/>
    </source>
</evidence>
<dbReference type="Proteomes" id="UP001341297">
    <property type="component" value="Unassembled WGS sequence"/>
</dbReference>
<feature type="transmembrane region" description="Helical" evidence="12">
    <location>
        <begin position="161"/>
        <end position="181"/>
    </location>
</feature>
<keyword evidence="6 12" id="KW-0812">Transmembrane</keyword>
<accession>A0A0T6BTX3</accession>
<keyword evidence="9 11" id="KW-0472">Membrane</keyword>
<feature type="transmembrane region" description="Helical" evidence="12">
    <location>
        <begin position="33"/>
        <end position="54"/>
    </location>
</feature>
<dbReference type="Pfam" id="PF13367">
    <property type="entry name" value="PrsW-protease"/>
    <property type="match status" value="1"/>
</dbReference>
<feature type="transmembrane region" description="Helical" evidence="12">
    <location>
        <begin position="100"/>
        <end position="121"/>
    </location>
</feature>
<dbReference type="InterPro" id="IPR026898">
    <property type="entry name" value="PrsW"/>
</dbReference>
<dbReference type="RefSeq" id="WP_057957435.1">
    <property type="nucleotide sequence ID" value="NZ_CP023481.1"/>
</dbReference>
<feature type="transmembrane region" description="Helical" evidence="12">
    <location>
        <begin position="187"/>
        <end position="204"/>
    </location>
</feature>
<comment type="function">
    <text evidence="11">Involved in the degradation of specific anti-sigma factors.</text>
</comment>
<dbReference type="PIRSF" id="PIRSF016933">
    <property type="entry name" value="PrsW"/>
    <property type="match status" value="1"/>
</dbReference>
<comment type="subcellular location">
    <subcellularLocation>
        <location evidence="1">Cell membrane</location>
        <topology evidence="1">Multi-pass membrane protein</topology>
    </subcellularLocation>
</comment>
<evidence type="ECO:0000256" key="2">
    <source>
        <dbReference type="ARBA" id="ARBA00009165"/>
    </source>
</evidence>
<dbReference type="GO" id="GO:0008233">
    <property type="term" value="F:peptidase activity"/>
    <property type="evidence" value="ECO:0007669"/>
    <property type="project" value="UniProtKB-KW"/>
</dbReference>
<evidence type="ECO:0000313" key="14">
    <source>
        <dbReference type="EMBL" id="MEC0484703.1"/>
    </source>
</evidence>
<keyword evidence="4 11" id="KW-1003">Cell membrane</keyword>
<name>A0A0T6BTX3_9BACI</name>
<evidence type="ECO:0000256" key="6">
    <source>
        <dbReference type="ARBA" id="ARBA00022692"/>
    </source>
</evidence>
<evidence type="ECO:0000313" key="16">
    <source>
        <dbReference type="Proteomes" id="UP001341297"/>
    </source>
</evidence>
<evidence type="ECO:0000313" key="15">
    <source>
        <dbReference type="Proteomes" id="UP000036168"/>
    </source>
</evidence>
<feature type="transmembrane region" description="Helical" evidence="12">
    <location>
        <begin position="6"/>
        <end position="21"/>
    </location>
</feature>
<keyword evidence="7 11" id="KW-0378">Hydrolase</keyword>
<keyword evidence="8 12" id="KW-1133">Transmembrane helix</keyword>
<evidence type="ECO:0000256" key="5">
    <source>
        <dbReference type="ARBA" id="ARBA00022670"/>
    </source>
</evidence>
<evidence type="ECO:0000256" key="12">
    <source>
        <dbReference type="SAM" id="Phobius"/>
    </source>
</evidence>
<protein>
    <recommendedName>
        <fullName evidence="3 11">Protease PrsW</fullName>
        <ecNumber evidence="11">3.4.-.-</ecNumber>
    </recommendedName>
    <alternativeName>
        <fullName evidence="10 11">Protease responsible for activating sigma-W</fullName>
    </alternativeName>
</protein>
<dbReference type="EMBL" id="LECW02000004">
    <property type="protein sequence ID" value="KRT94938.1"/>
    <property type="molecule type" value="Genomic_DNA"/>
</dbReference>
<evidence type="ECO:0000256" key="11">
    <source>
        <dbReference type="PIRNR" id="PIRNR016933"/>
    </source>
</evidence>
<gene>
    <name evidence="14" type="primary">prsW</name>
    <name evidence="13" type="ORF">AB447_210390</name>
    <name evidence="14" type="ORF">P8828_07540</name>
</gene>
<dbReference type="OrthoDB" id="5504276at2"/>
<keyword evidence="5 11" id="KW-0645">Protease</keyword>
<evidence type="ECO:0000256" key="9">
    <source>
        <dbReference type="ARBA" id="ARBA00023136"/>
    </source>
</evidence>
<evidence type="ECO:0000256" key="1">
    <source>
        <dbReference type="ARBA" id="ARBA00004651"/>
    </source>
</evidence>
<dbReference type="STRING" id="1664069.BGLY_2704"/>
<evidence type="ECO:0000256" key="3">
    <source>
        <dbReference type="ARBA" id="ARBA00018997"/>
    </source>
</evidence>
<dbReference type="GO" id="GO:0006508">
    <property type="term" value="P:proteolysis"/>
    <property type="evidence" value="ECO:0007669"/>
    <property type="project" value="UniProtKB-KW"/>
</dbReference>
<dbReference type="EMBL" id="JARRTL010000008">
    <property type="protein sequence ID" value="MEC0484703.1"/>
    <property type="molecule type" value="Genomic_DNA"/>
</dbReference>
<evidence type="ECO:0000256" key="10">
    <source>
        <dbReference type="ARBA" id="ARBA00030345"/>
    </source>
</evidence>
<keyword evidence="16" id="KW-1185">Reference proteome</keyword>
<reference evidence="13 15" key="1">
    <citation type="journal article" date="2015" name="Int. J. Syst. Evol. Microbiol.">
        <title>Bacillus glycinifermentans sp. nov., isolated from fermented soybean paste.</title>
        <authorList>
            <person name="Kim S.J."/>
            <person name="Dunlap C.A."/>
            <person name="Kwon S.W."/>
            <person name="Rooney A.P."/>
        </authorList>
    </citation>
    <scope>NUCLEOTIDE SEQUENCE [LARGE SCALE GENOMIC DNA]</scope>
    <source>
        <strain evidence="13 15">GO-13</strain>
    </source>
</reference>
<feature type="transmembrane region" description="Helical" evidence="12">
    <location>
        <begin position="127"/>
        <end position="149"/>
    </location>
</feature>
<sequence length="222" mass="25664">MFGIISAGVAPGIALLMYFYLKEKYETEPIHMVIRLFIVGVLLVFPTMFIQYVLEKENISESNFVISFLSSGFLEEFLKWFLLMFSVYQHANFDEHYDGIMYGTSLSLGFATLENILYLIGNGVEHAFMRALLPVSSHALFGVIMGFYIGKARFSKRKKQAEWLCLSLFIPAALHGLYDYILLALRNWIYFMLPFMAFLWWFGLRKAKKARSVNVGERPLDL</sequence>
<comment type="similarity">
    <text evidence="2 11">Belongs to the protease PrsW family.</text>
</comment>
<dbReference type="EC" id="3.4.-.-" evidence="11"/>
<dbReference type="NCBIfam" id="NF033739">
    <property type="entry name" value="intramemb_PrsW"/>
    <property type="match status" value="1"/>
</dbReference>
<reference evidence="13" key="2">
    <citation type="submission" date="2015-10" db="EMBL/GenBank/DDBJ databases">
        <authorList>
            <person name="Gilbert D.G."/>
        </authorList>
    </citation>
    <scope>NUCLEOTIDE SEQUENCE</scope>
    <source>
        <strain evidence="13">GO-13</strain>
    </source>
</reference>
<evidence type="ECO:0000313" key="13">
    <source>
        <dbReference type="EMBL" id="KRT94938.1"/>
    </source>
</evidence>
<reference evidence="14 16" key="3">
    <citation type="submission" date="2023-03" db="EMBL/GenBank/DDBJ databases">
        <title>Agriculturally important microbes genome sequencing.</title>
        <authorList>
            <person name="Dunlap C."/>
        </authorList>
    </citation>
    <scope>NUCLEOTIDE SEQUENCE [LARGE SCALE GENOMIC DNA]</scope>
    <source>
        <strain evidence="14 16">CBP-3203</strain>
    </source>
</reference>